<proteinExistence type="predicted"/>
<protein>
    <submittedName>
        <fullName evidence="1">Uncharacterized protein</fullName>
    </submittedName>
</protein>
<organism evidence="1">
    <name type="scientific">marine sediment metagenome</name>
    <dbReference type="NCBI Taxonomy" id="412755"/>
    <lineage>
        <taxon>unclassified sequences</taxon>
        <taxon>metagenomes</taxon>
        <taxon>ecological metagenomes</taxon>
    </lineage>
</organism>
<evidence type="ECO:0000313" key="1">
    <source>
        <dbReference type="EMBL" id="KKL17734.1"/>
    </source>
</evidence>
<dbReference type="EMBL" id="LAZR01039142">
    <property type="protein sequence ID" value="KKL17734.1"/>
    <property type="molecule type" value="Genomic_DNA"/>
</dbReference>
<name>A0A0F9B758_9ZZZZ</name>
<sequence length="215" mass="24626">MSHTVTIIKTRALELADSVDGDFTDVAQVVPWVNEGQREIALYADPVETSKTDTIATASTDAIYTASLQSNFWKMKRMEYGSKKMFFVEFDELQSLADASKGLGSSEYIYSLWNDEYVIYTSADYSVGDEIKYWYFKWPTDVTLASSTADLPTEYADCLFSYVGFKMAQANRESGLAQRLWEEFKGKLEDVRRANRRMRTGPRKIKTELVDKYAF</sequence>
<dbReference type="Pfam" id="PF24175">
    <property type="entry name" value="SU10_adaptor"/>
    <property type="match status" value="1"/>
</dbReference>
<comment type="caution">
    <text evidence="1">The sequence shown here is derived from an EMBL/GenBank/DDBJ whole genome shotgun (WGS) entry which is preliminary data.</text>
</comment>
<dbReference type="AlphaFoldDB" id="A0A0F9B758"/>
<gene>
    <name evidence="1" type="ORF">LCGC14_2482620</name>
</gene>
<reference evidence="1" key="1">
    <citation type="journal article" date="2015" name="Nature">
        <title>Complex archaea that bridge the gap between prokaryotes and eukaryotes.</title>
        <authorList>
            <person name="Spang A."/>
            <person name="Saw J.H."/>
            <person name="Jorgensen S.L."/>
            <person name="Zaremba-Niedzwiedzka K."/>
            <person name="Martijn J."/>
            <person name="Lind A.E."/>
            <person name="van Eijk R."/>
            <person name="Schleper C."/>
            <person name="Guy L."/>
            <person name="Ettema T.J."/>
        </authorList>
    </citation>
    <scope>NUCLEOTIDE SEQUENCE</scope>
</reference>
<dbReference type="InterPro" id="IPR056209">
    <property type="entry name" value="SU10_adaptor"/>
</dbReference>
<accession>A0A0F9B758</accession>